<reference evidence="1 2" key="1">
    <citation type="submission" date="2019-03" db="EMBL/GenBank/DDBJ databases">
        <title>San Antonio Military Medical Center submission to MRSN (WRAIR), pending publication.</title>
        <authorList>
            <person name="Blyth D.M."/>
            <person name="Mccarthy S.L."/>
            <person name="Schall S.E."/>
            <person name="Stam J.A."/>
            <person name="Ong A.C."/>
            <person name="Mcgann P.T."/>
        </authorList>
    </citation>
    <scope>NUCLEOTIDE SEQUENCE [LARGE SCALE GENOMIC DNA]</scope>
    <source>
        <strain evidence="1 2">MRSN571793</strain>
    </source>
</reference>
<proteinExistence type="predicted"/>
<accession>A0A4Y8KZL1</accession>
<protein>
    <submittedName>
        <fullName evidence="1">T9SS type A sorting domain-containing protein</fullName>
    </submittedName>
</protein>
<sequence>MKQLYKIFLIIIFTSLPILGFAQKRGSDFDNDRQGIEVVINGEKISVQSLPQDGVVEVFNVLGSKVTTFVVNGGVCTSRVNLPKGYYILKSDNVTKKIVVK</sequence>
<dbReference type="Proteomes" id="UP000297861">
    <property type="component" value="Unassembled WGS sequence"/>
</dbReference>
<dbReference type="NCBIfam" id="TIGR04183">
    <property type="entry name" value="Por_Secre_tail"/>
    <property type="match status" value="1"/>
</dbReference>
<dbReference type="STRING" id="1121485.GCA_000426485_03132"/>
<dbReference type="AlphaFoldDB" id="A0A4Y8KZL1"/>
<gene>
    <name evidence="1" type="ORF">E2605_14160</name>
</gene>
<organism evidence="1 2">
    <name type="scientific">Dysgonomonas capnocytophagoides</name>
    <dbReference type="NCBI Taxonomy" id="45254"/>
    <lineage>
        <taxon>Bacteria</taxon>
        <taxon>Pseudomonadati</taxon>
        <taxon>Bacteroidota</taxon>
        <taxon>Bacteroidia</taxon>
        <taxon>Bacteroidales</taxon>
        <taxon>Dysgonomonadaceae</taxon>
        <taxon>Dysgonomonas</taxon>
    </lineage>
</organism>
<dbReference type="RefSeq" id="WP_035331942.1">
    <property type="nucleotide sequence ID" value="NZ_JAWZLG010000062.1"/>
</dbReference>
<dbReference type="InterPro" id="IPR026444">
    <property type="entry name" value="Secre_tail"/>
</dbReference>
<dbReference type="OrthoDB" id="1050368at2"/>
<name>A0A4Y8KZL1_9BACT</name>
<evidence type="ECO:0000313" key="1">
    <source>
        <dbReference type="EMBL" id="TFD94961.1"/>
    </source>
</evidence>
<keyword evidence="2" id="KW-1185">Reference proteome</keyword>
<evidence type="ECO:0000313" key="2">
    <source>
        <dbReference type="Proteomes" id="UP000297861"/>
    </source>
</evidence>
<comment type="caution">
    <text evidence="1">The sequence shown here is derived from an EMBL/GenBank/DDBJ whole genome shotgun (WGS) entry which is preliminary data.</text>
</comment>
<dbReference type="EMBL" id="SOML01000009">
    <property type="protein sequence ID" value="TFD94961.1"/>
    <property type="molecule type" value="Genomic_DNA"/>
</dbReference>